<protein>
    <submittedName>
        <fullName evidence="4">Thioredoxin fold domain-containing protein</fullName>
    </submittedName>
</protein>
<accession>A0AA95H9J6</accession>
<dbReference type="PANTHER" id="PTHR15337:SF11">
    <property type="entry name" value="THIOREDOXIN DOMAIN-CONTAINING PROTEIN"/>
    <property type="match status" value="1"/>
</dbReference>
<feature type="chain" id="PRO_5041712744" evidence="2">
    <location>
        <begin position="27"/>
        <end position="341"/>
    </location>
</feature>
<dbReference type="InterPro" id="IPR012336">
    <property type="entry name" value="Thioredoxin-like_fold"/>
</dbReference>
<dbReference type="InterPro" id="IPR041737">
    <property type="entry name" value="SoxW"/>
</dbReference>
<evidence type="ECO:0000313" key="4">
    <source>
        <dbReference type="EMBL" id="WGZ91628.1"/>
    </source>
</evidence>
<dbReference type="EMBL" id="CP124755">
    <property type="protein sequence ID" value="WGZ91628.1"/>
    <property type="molecule type" value="Genomic_DNA"/>
</dbReference>
<dbReference type="Proteomes" id="UP001300672">
    <property type="component" value="Chromosome"/>
</dbReference>
<feature type="domain" description="Thioredoxin" evidence="3">
    <location>
        <begin position="15"/>
        <end position="168"/>
    </location>
</feature>
<dbReference type="AlphaFoldDB" id="A0AA95H9J6"/>
<dbReference type="PROSITE" id="PS51352">
    <property type="entry name" value="THIOREDOXIN_2"/>
    <property type="match status" value="1"/>
</dbReference>
<evidence type="ECO:0000259" key="3">
    <source>
        <dbReference type="PROSITE" id="PS51352"/>
    </source>
</evidence>
<keyword evidence="1 2" id="KW-0732">Signal</keyword>
<proteinExistence type="predicted"/>
<organism evidence="4">
    <name type="scientific">Candidatus Thiocaldithrix dubininis</name>
    <dbReference type="NCBI Taxonomy" id="3080823"/>
    <lineage>
        <taxon>Bacteria</taxon>
        <taxon>Pseudomonadati</taxon>
        <taxon>Pseudomonadota</taxon>
        <taxon>Gammaproteobacteria</taxon>
        <taxon>Thiotrichales</taxon>
        <taxon>Thiotrichaceae</taxon>
        <taxon>Candidatus Thiocaldithrix</taxon>
    </lineage>
</organism>
<evidence type="ECO:0000256" key="2">
    <source>
        <dbReference type="SAM" id="SignalP"/>
    </source>
</evidence>
<dbReference type="SUPFAM" id="SSF52833">
    <property type="entry name" value="Thioredoxin-like"/>
    <property type="match status" value="2"/>
</dbReference>
<dbReference type="InterPro" id="IPR051099">
    <property type="entry name" value="AGR/TXD"/>
</dbReference>
<reference evidence="4" key="2">
    <citation type="submission" date="2023-04" db="EMBL/GenBank/DDBJ databases">
        <authorList>
            <person name="Beletskiy A.V."/>
            <person name="Mardanov A.V."/>
            <person name="Ravin N.V."/>
        </authorList>
    </citation>
    <scope>NUCLEOTIDE SEQUENCE</scope>
    <source>
        <strain evidence="4">GKL-01</strain>
    </source>
</reference>
<name>A0AA95H9J6_9GAMM</name>
<dbReference type="InterPro" id="IPR013766">
    <property type="entry name" value="Thioredoxin_domain"/>
</dbReference>
<evidence type="ECO:0000256" key="1">
    <source>
        <dbReference type="ARBA" id="ARBA00022729"/>
    </source>
</evidence>
<dbReference type="KEGG" id="tdu:QJT80_03940"/>
<reference evidence="4" key="1">
    <citation type="journal article" date="2023" name="Int. J. Mol. Sci.">
        <title>Metagenomics Revealed a New Genus 'Candidatus Thiocaldithrix dubininis' gen. nov., sp. nov. and a New Species 'Candidatus Thiothrix putei' sp. nov. in the Family Thiotrichaceae, Some Members of Which Have Traits of Both Na+- and H+-Motive Energetics.</title>
        <authorList>
            <person name="Ravin N.V."/>
            <person name="Muntyan M.S."/>
            <person name="Smolyakov D.D."/>
            <person name="Rudenko T.S."/>
            <person name="Beletsky A.V."/>
            <person name="Mardanov A.V."/>
            <person name="Grabovich M.Y."/>
        </authorList>
    </citation>
    <scope>NUCLEOTIDE SEQUENCE</scope>
    <source>
        <strain evidence="4">GKL-01</strain>
    </source>
</reference>
<dbReference type="Gene3D" id="3.40.30.10">
    <property type="entry name" value="Glutaredoxin"/>
    <property type="match status" value="2"/>
</dbReference>
<gene>
    <name evidence="4" type="ORF">QJT80_03940</name>
</gene>
<sequence>MKLIQLFKTLCFVGLIVSGTFNQSFAEETSGKIKGGVEHSMPSWFKDSFLDIQADIEEAEKANKHVMLFFHLNNCPYCEKMLHDNFTSGETKDYIQQHFDVIAINVKGDREIQFSKDKSYSEKEFSKQLNIQYTPTVLFLDAKNNAVVRLNGYRSSGQFGNILHYVNDKAYKDMNLADYLDKNSRKGNYTLKDNELFKKITDLSTVKTPLAIIFEDSNCEECEHLHSKLLIRDDVKAELKPFTIVRLDANSTESITAPNGDKTTPKDLAKSLNMLYRPGIVLFDEGKEVTRLDGMLFSFHFKELFRYVGGGYYKKYSTYNEYLAERQAELLKQGTDIHIVD</sequence>
<dbReference type="Pfam" id="PF13098">
    <property type="entry name" value="Thioredoxin_2"/>
    <property type="match status" value="2"/>
</dbReference>
<dbReference type="InterPro" id="IPR036249">
    <property type="entry name" value="Thioredoxin-like_sf"/>
</dbReference>
<dbReference type="PANTHER" id="PTHR15337">
    <property type="entry name" value="ANTERIOR GRADIENT PROTEIN-RELATED"/>
    <property type="match status" value="1"/>
</dbReference>
<feature type="signal peptide" evidence="2">
    <location>
        <begin position="1"/>
        <end position="26"/>
    </location>
</feature>
<dbReference type="CDD" id="cd02951">
    <property type="entry name" value="SoxW"/>
    <property type="match status" value="1"/>
</dbReference>